<dbReference type="AlphaFoldDB" id="A0A8E2RYR6"/>
<protein>
    <recommendedName>
        <fullName evidence="5 11">Dihydrolipoyllysine-residue succinyltransferase component of 2-oxoglutarate dehydrogenase complex</fullName>
        <ecNumber evidence="4 11">2.3.1.61</ecNumber>
    </recommendedName>
    <alternativeName>
        <fullName evidence="11">2-oxoglutarate dehydrogenase complex component E2</fullName>
    </alternativeName>
</protein>
<dbReference type="EMBL" id="PVFZ01000013">
    <property type="protein sequence ID" value="PRF26767.1"/>
    <property type="molecule type" value="Genomic_DNA"/>
</dbReference>
<dbReference type="Gene3D" id="3.30.559.10">
    <property type="entry name" value="Chloramphenicol acetyltransferase-like domain"/>
    <property type="match status" value="1"/>
</dbReference>
<evidence type="ECO:0000256" key="2">
    <source>
        <dbReference type="ARBA" id="ARBA00005145"/>
    </source>
</evidence>
<dbReference type="InterPro" id="IPR036625">
    <property type="entry name" value="E3-bd_dom_sf"/>
</dbReference>
<dbReference type="PROSITE" id="PS51826">
    <property type="entry name" value="PSBD"/>
    <property type="match status" value="1"/>
</dbReference>
<evidence type="ECO:0000313" key="15">
    <source>
        <dbReference type="EMBL" id="PRF26767.1"/>
    </source>
</evidence>
<evidence type="ECO:0000256" key="10">
    <source>
        <dbReference type="ARBA" id="ARBA00052761"/>
    </source>
</evidence>
<dbReference type="Pfam" id="PF00364">
    <property type="entry name" value="Biotin_lipoyl"/>
    <property type="match status" value="1"/>
</dbReference>
<reference evidence="15 16" key="1">
    <citation type="submission" date="2018-03" db="EMBL/GenBank/DDBJ databases">
        <authorList>
            <person name="Nguyen K."/>
            <person name="Fouts D."/>
            <person name="Sutton G."/>
        </authorList>
    </citation>
    <scope>NUCLEOTIDE SEQUENCE [LARGE SCALE GENOMIC DNA]</scope>
    <source>
        <strain evidence="15 16">AU17135</strain>
    </source>
</reference>
<dbReference type="PANTHER" id="PTHR43416:SF5">
    <property type="entry name" value="DIHYDROLIPOYLLYSINE-RESIDUE SUCCINYLTRANSFERASE COMPONENT OF 2-OXOGLUTARATE DEHYDROGENASE COMPLEX, MITOCHONDRIAL"/>
    <property type="match status" value="1"/>
</dbReference>
<dbReference type="EC" id="2.3.1.61" evidence="4 11"/>
<dbReference type="RefSeq" id="WP_059939878.1">
    <property type="nucleotide sequence ID" value="NZ_CADETI010000011.1"/>
</dbReference>
<evidence type="ECO:0000313" key="16">
    <source>
        <dbReference type="Proteomes" id="UP000237686"/>
    </source>
</evidence>
<dbReference type="SUPFAM" id="SSF51230">
    <property type="entry name" value="Single hybrid motif"/>
    <property type="match status" value="1"/>
</dbReference>
<keyword evidence="9 11" id="KW-0012">Acyltransferase</keyword>
<dbReference type="GO" id="GO:0045252">
    <property type="term" value="C:oxoglutarate dehydrogenase complex"/>
    <property type="evidence" value="ECO:0007669"/>
    <property type="project" value="UniProtKB-UniRule"/>
</dbReference>
<dbReference type="NCBIfam" id="TIGR01347">
    <property type="entry name" value="sucB"/>
    <property type="match status" value="1"/>
</dbReference>
<evidence type="ECO:0000256" key="9">
    <source>
        <dbReference type="ARBA" id="ARBA00023315"/>
    </source>
</evidence>
<comment type="catalytic activity">
    <reaction evidence="10 11">
        <text>N(6)-[(R)-dihydrolipoyl]-L-lysyl-[protein] + succinyl-CoA = N(6)-[(R)-S(8)-succinyldihydrolipoyl]-L-lysyl-[protein] + CoA</text>
        <dbReference type="Rhea" id="RHEA:15213"/>
        <dbReference type="Rhea" id="RHEA-COMP:10475"/>
        <dbReference type="Rhea" id="RHEA-COMP:20092"/>
        <dbReference type="ChEBI" id="CHEBI:57287"/>
        <dbReference type="ChEBI" id="CHEBI:57292"/>
        <dbReference type="ChEBI" id="CHEBI:83100"/>
        <dbReference type="ChEBI" id="CHEBI:83120"/>
        <dbReference type="EC" id="2.3.1.61"/>
    </reaction>
</comment>
<evidence type="ECO:0000256" key="7">
    <source>
        <dbReference type="ARBA" id="ARBA00022679"/>
    </source>
</evidence>
<dbReference type="Gene3D" id="2.40.50.100">
    <property type="match status" value="1"/>
</dbReference>
<comment type="function">
    <text evidence="1 11">E2 component of the 2-oxoglutarate dehydrogenase (OGDH) complex which catalyzes the second step in the conversion of 2-oxoglutarate to succinyl-CoA and CO(2).</text>
</comment>
<keyword evidence="6 11" id="KW-0816">Tricarboxylic acid cycle</keyword>
<dbReference type="InterPro" id="IPR023213">
    <property type="entry name" value="CAT-like_dom_sf"/>
</dbReference>
<dbReference type="UniPathway" id="UPA00868">
    <property type="reaction ID" value="UER00840"/>
</dbReference>
<dbReference type="PANTHER" id="PTHR43416">
    <property type="entry name" value="DIHYDROLIPOYLLYSINE-RESIDUE SUCCINYLTRANSFERASE COMPONENT OF 2-OXOGLUTARATE DEHYDROGENASE COMPLEX, MITOCHONDRIAL-RELATED"/>
    <property type="match status" value="1"/>
</dbReference>
<dbReference type="Pfam" id="PF00198">
    <property type="entry name" value="2-oxoacid_dh"/>
    <property type="match status" value="1"/>
</dbReference>
<dbReference type="InterPro" id="IPR000089">
    <property type="entry name" value="Biotin_lipoyl"/>
</dbReference>
<dbReference type="PROSITE" id="PS00189">
    <property type="entry name" value="LIPOYL"/>
    <property type="match status" value="1"/>
</dbReference>
<evidence type="ECO:0000256" key="6">
    <source>
        <dbReference type="ARBA" id="ARBA00022532"/>
    </source>
</evidence>
<dbReference type="EMBL" id="JAHPMX010000017">
    <property type="protein sequence ID" value="MBU9359489.1"/>
    <property type="molecule type" value="Genomic_DNA"/>
</dbReference>
<comment type="cofactor">
    <cofactor evidence="11">
        <name>(R)-lipoate</name>
        <dbReference type="ChEBI" id="CHEBI:83088"/>
    </cofactor>
    <text evidence="11">Binds 1 lipoyl cofactor covalently.</text>
</comment>
<gene>
    <name evidence="14" type="primary">odhB</name>
    <name evidence="15" type="ORF">C6P98_05630</name>
    <name evidence="14" type="ORF">KTE52_24415</name>
</gene>
<evidence type="ECO:0000256" key="1">
    <source>
        <dbReference type="ARBA" id="ARBA00004052"/>
    </source>
</evidence>
<keyword evidence="8 11" id="KW-0450">Lipoyl</keyword>
<evidence type="ECO:0000256" key="3">
    <source>
        <dbReference type="ARBA" id="ARBA00007317"/>
    </source>
</evidence>
<dbReference type="GO" id="GO:0006099">
    <property type="term" value="P:tricarboxylic acid cycle"/>
    <property type="evidence" value="ECO:0007669"/>
    <property type="project" value="UniProtKB-UniRule"/>
</dbReference>
<dbReference type="FunFam" id="3.30.559.10:FF:000007">
    <property type="entry name" value="Dihydrolipoamide acetyltransferase component of pyruvate dehydrogenase complex"/>
    <property type="match status" value="1"/>
</dbReference>
<evidence type="ECO:0000259" key="12">
    <source>
        <dbReference type="PROSITE" id="PS50968"/>
    </source>
</evidence>
<dbReference type="CDD" id="cd06849">
    <property type="entry name" value="lipoyl_domain"/>
    <property type="match status" value="1"/>
</dbReference>
<comment type="caution">
    <text evidence="15">The sequence shown here is derived from an EMBL/GenBank/DDBJ whole genome shotgun (WGS) entry which is preliminary data.</text>
</comment>
<dbReference type="InterPro" id="IPR050537">
    <property type="entry name" value="2-oxoacid_dehydrogenase"/>
</dbReference>
<dbReference type="NCBIfam" id="NF004309">
    <property type="entry name" value="PRK05704.1"/>
    <property type="match status" value="1"/>
</dbReference>
<dbReference type="Pfam" id="PF02817">
    <property type="entry name" value="E3_binding"/>
    <property type="match status" value="1"/>
</dbReference>
<dbReference type="InterPro" id="IPR001078">
    <property type="entry name" value="2-oxoacid_DH_actylTfrase"/>
</dbReference>
<dbReference type="PROSITE" id="PS50968">
    <property type="entry name" value="BIOTINYL_LIPOYL"/>
    <property type="match status" value="1"/>
</dbReference>
<dbReference type="InterPro" id="IPR003016">
    <property type="entry name" value="2-oxoA_DH_lipoyl-BS"/>
</dbReference>
<evidence type="ECO:0000256" key="5">
    <source>
        <dbReference type="ARBA" id="ARBA00019511"/>
    </source>
</evidence>
<dbReference type="InterPro" id="IPR006255">
    <property type="entry name" value="SucB"/>
</dbReference>
<sequence>MAIVEVKVPQLSESVSEATMLQWKKKPGEAVAQDEILIELETDKVVLEVPAPAAGVLAQVLQNDGDTVVADQVIATIDTEAKAGAAEAAAGAAEVKPAAAPAAAPAAQPAAATAAASTTAASSGTASPAAAKLLAEKGLSAGDVAGSGRDGRVTKGDALAAGSAPKAAAPAAAPAKAAAKPALPEVKVPASATTWLNDRPEQRVPMSRLRARIAERLLESQQTNAILTTFNEVNMQPVMDLRAKYKDKFEKEHGVKLGFMSFFVKAAVHALKKFPLVNASIDGNDIVYHGYFDIGIAVGSPRGLVVPILRNADQLSLAEIEKKIAEFGQKAKDGKLSIEEMTGGTFSISNGGVFGSMLSTPIINPPQSAILGVHATKERPVVENGQIVIRPINYLALSYDHRIIDGREAVLSLVAMKDALEDPARLLLDL</sequence>
<dbReference type="GO" id="GO:0005829">
    <property type="term" value="C:cytosol"/>
    <property type="evidence" value="ECO:0007669"/>
    <property type="project" value="TreeGrafter"/>
</dbReference>
<dbReference type="Proteomes" id="UP001196915">
    <property type="component" value="Unassembled WGS sequence"/>
</dbReference>
<proteinExistence type="inferred from homology"/>
<evidence type="ECO:0000256" key="11">
    <source>
        <dbReference type="RuleBase" id="RU361138"/>
    </source>
</evidence>
<dbReference type="InterPro" id="IPR011053">
    <property type="entry name" value="Single_hybrid_motif"/>
</dbReference>
<dbReference type="GO" id="GO:0004149">
    <property type="term" value="F:dihydrolipoyllysine-residue succinyltransferase activity"/>
    <property type="evidence" value="ECO:0007669"/>
    <property type="project" value="UniProtKB-UniRule"/>
</dbReference>
<keyword evidence="7 11" id="KW-0808">Transferase</keyword>
<dbReference type="InterPro" id="IPR004167">
    <property type="entry name" value="PSBD"/>
</dbReference>
<feature type="domain" description="Peripheral subunit-binding (PSBD)" evidence="13">
    <location>
        <begin position="125"/>
        <end position="162"/>
    </location>
</feature>
<accession>A0A8E2RYR6</accession>
<comment type="pathway">
    <text evidence="2 11">Amino-acid degradation; L-lysine degradation via saccharopine pathway; glutaryl-CoA from L-lysine: step 6/6.</text>
</comment>
<dbReference type="Proteomes" id="UP000237686">
    <property type="component" value="Unassembled WGS sequence"/>
</dbReference>
<dbReference type="SUPFAM" id="SSF47005">
    <property type="entry name" value="Peripheral subunit-binding domain of 2-oxo acid dehydrogenase complex"/>
    <property type="match status" value="1"/>
</dbReference>
<dbReference type="Gene3D" id="4.10.320.10">
    <property type="entry name" value="E3-binding domain"/>
    <property type="match status" value="1"/>
</dbReference>
<reference evidence="14" key="2">
    <citation type="submission" date="2021-06" db="EMBL/GenBank/DDBJ databases">
        <title>A collection of bacterial strains from the Burkholderia cepacia Research Laboratory and Repository.</title>
        <authorList>
            <person name="Lipuma J."/>
            <person name="Spilker T."/>
        </authorList>
    </citation>
    <scope>NUCLEOTIDE SEQUENCE</scope>
    <source>
        <strain evidence="14">AU37435</strain>
    </source>
</reference>
<dbReference type="GO" id="GO:0033512">
    <property type="term" value="P:L-lysine catabolic process to acetyl-CoA via saccharopine"/>
    <property type="evidence" value="ECO:0007669"/>
    <property type="project" value="UniProtKB-UniRule"/>
</dbReference>
<name>A0A8E2RYR6_9BURK</name>
<organism evidence="15 16">
    <name type="scientific">Burkholderia multivorans</name>
    <dbReference type="NCBI Taxonomy" id="87883"/>
    <lineage>
        <taxon>Bacteria</taxon>
        <taxon>Pseudomonadati</taxon>
        <taxon>Pseudomonadota</taxon>
        <taxon>Betaproteobacteria</taxon>
        <taxon>Burkholderiales</taxon>
        <taxon>Burkholderiaceae</taxon>
        <taxon>Burkholderia</taxon>
        <taxon>Burkholderia cepacia complex</taxon>
    </lineage>
</organism>
<evidence type="ECO:0000313" key="14">
    <source>
        <dbReference type="EMBL" id="MBU9359489.1"/>
    </source>
</evidence>
<evidence type="ECO:0000256" key="4">
    <source>
        <dbReference type="ARBA" id="ARBA00012945"/>
    </source>
</evidence>
<dbReference type="SUPFAM" id="SSF52777">
    <property type="entry name" value="CoA-dependent acyltransferases"/>
    <property type="match status" value="1"/>
</dbReference>
<evidence type="ECO:0000256" key="8">
    <source>
        <dbReference type="ARBA" id="ARBA00022823"/>
    </source>
</evidence>
<feature type="domain" description="Lipoyl-binding" evidence="12">
    <location>
        <begin position="3"/>
        <end position="78"/>
    </location>
</feature>
<evidence type="ECO:0000259" key="13">
    <source>
        <dbReference type="PROSITE" id="PS51826"/>
    </source>
</evidence>
<comment type="similarity">
    <text evidence="3 11">Belongs to the 2-oxoacid dehydrogenase family.</text>
</comment>